<evidence type="ECO:0000313" key="2">
    <source>
        <dbReference type="Proteomes" id="UP000805193"/>
    </source>
</evidence>
<protein>
    <submittedName>
        <fullName evidence="1">Uncharacterized protein</fullName>
    </submittedName>
</protein>
<dbReference type="EMBL" id="JABSTQ010009721">
    <property type="protein sequence ID" value="KAG0426409.1"/>
    <property type="molecule type" value="Genomic_DNA"/>
</dbReference>
<gene>
    <name evidence="1" type="ORF">HPB47_026476</name>
</gene>
<organism evidence="1 2">
    <name type="scientific">Ixodes persulcatus</name>
    <name type="common">Taiga tick</name>
    <dbReference type="NCBI Taxonomy" id="34615"/>
    <lineage>
        <taxon>Eukaryota</taxon>
        <taxon>Metazoa</taxon>
        <taxon>Ecdysozoa</taxon>
        <taxon>Arthropoda</taxon>
        <taxon>Chelicerata</taxon>
        <taxon>Arachnida</taxon>
        <taxon>Acari</taxon>
        <taxon>Parasitiformes</taxon>
        <taxon>Ixodida</taxon>
        <taxon>Ixodoidea</taxon>
        <taxon>Ixodidae</taxon>
        <taxon>Ixodinae</taxon>
        <taxon>Ixodes</taxon>
    </lineage>
</organism>
<accession>A0AC60PYK9</accession>
<evidence type="ECO:0000313" key="1">
    <source>
        <dbReference type="EMBL" id="KAG0426409.1"/>
    </source>
</evidence>
<name>A0AC60PYK9_IXOPE</name>
<dbReference type="Proteomes" id="UP000805193">
    <property type="component" value="Unassembled WGS sequence"/>
</dbReference>
<sequence>MMQKQLAPSTSRGGAFTETPRRIAKDSRERVNVFIDEKKIFLKRCSLGCDGGHNRHVPPSDSGVGGAPSDDTPGFRDGHRRHPHYHG</sequence>
<reference evidence="1 2" key="1">
    <citation type="journal article" date="2020" name="Cell">
        <title>Large-Scale Comparative Analyses of Tick Genomes Elucidate Their Genetic Diversity and Vector Capacities.</title>
        <authorList>
            <consortium name="Tick Genome and Microbiome Consortium (TIGMIC)"/>
            <person name="Jia N."/>
            <person name="Wang J."/>
            <person name="Shi W."/>
            <person name="Du L."/>
            <person name="Sun Y."/>
            <person name="Zhan W."/>
            <person name="Jiang J.F."/>
            <person name="Wang Q."/>
            <person name="Zhang B."/>
            <person name="Ji P."/>
            <person name="Bell-Sakyi L."/>
            <person name="Cui X.M."/>
            <person name="Yuan T.T."/>
            <person name="Jiang B.G."/>
            <person name="Yang W.F."/>
            <person name="Lam T.T."/>
            <person name="Chang Q.C."/>
            <person name="Ding S.J."/>
            <person name="Wang X.J."/>
            <person name="Zhu J.G."/>
            <person name="Ruan X.D."/>
            <person name="Zhao L."/>
            <person name="Wei J.T."/>
            <person name="Ye R.Z."/>
            <person name="Que T.C."/>
            <person name="Du C.H."/>
            <person name="Zhou Y.H."/>
            <person name="Cheng J.X."/>
            <person name="Dai P.F."/>
            <person name="Guo W.B."/>
            <person name="Han X.H."/>
            <person name="Huang E.J."/>
            <person name="Li L.F."/>
            <person name="Wei W."/>
            <person name="Gao Y.C."/>
            <person name="Liu J.Z."/>
            <person name="Shao H.Z."/>
            <person name="Wang X."/>
            <person name="Wang C.C."/>
            <person name="Yang T.C."/>
            <person name="Huo Q.B."/>
            <person name="Li W."/>
            <person name="Chen H.Y."/>
            <person name="Chen S.E."/>
            <person name="Zhou L.G."/>
            <person name="Ni X.B."/>
            <person name="Tian J.H."/>
            <person name="Sheng Y."/>
            <person name="Liu T."/>
            <person name="Pan Y.S."/>
            <person name="Xia L.Y."/>
            <person name="Li J."/>
            <person name="Zhao F."/>
            <person name="Cao W.C."/>
        </authorList>
    </citation>
    <scope>NUCLEOTIDE SEQUENCE [LARGE SCALE GENOMIC DNA]</scope>
    <source>
        <strain evidence="1">Iper-2018</strain>
    </source>
</reference>
<keyword evidence="2" id="KW-1185">Reference proteome</keyword>
<proteinExistence type="predicted"/>
<comment type="caution">
    <text evidence="1">The sequence shown here is derived from an EMBL/GenBank/DDBJ whole genome shotgun (WGS) entry which is preliminary data.</text>
</comment>